<dbReference type="RefSeq" id="WP_311595223.1">
    <property type="nucleotide sequence ID" value="NZ_JAVREM010000002.1"/>
</dbReference>
<dbReference type="Pfam" id="PF16655">
    <property type="entry name" value="PhoD_N"/>
    <property type="match status" value="1"/>
</dbReference>
<dbReference type="InterPro" id="IPR032093">
    <property type="entry name" value="PhoD_N"/>
</dbReference>
<sequence length="524" mass="57363">MRGEPNRRRFLTLAGGSALVAALPLAGATAAPRRAVPRLSGDPFTLGVASGEPLPDGVVLWTRLAPEPLAPDGLGGMPPLAVPVDWQLAADPRFRHVVRSGVARATPELGHSVHVEVDGLRPDREYWYRFRAAGHLSETGRTRTAPAVGAALSSLTFAYLSCQNYFEGHFTALRHLADEDLDLVVHLGDYIYEISEPSEVGRDHLPVGEPGSLADYRVRYGQYKSDGDLRAAHAAAPWIVTMDDHEVDNDWAAGVGGEGEVGEGFLALRAAAFQAYYEHLPLRGTARPTGPDMALHRRFDYGGLARFHVLDGRQFRDDQVCYGPGLDHDCADRLAADRSMLGAAQERWLTEGLRDSGAVWDVLANQVLMMQADAAAGPERDFGMDTWDGYAAARDRLFRSVRDNRVENFVVLTGDAHRNLAADLKADFDDPESVTVGAEFMATSITSSGDGEDHDEWGRRWLAENPHMRFHNGQRGYGRCHVTRDEWRTDYRIVPYVSRPGAPVSTRASVYVAAGEPGIAQVES</sequence>
<feature type="domain" description="PhoD-like phosphatase metallophosphatase" evidence="1">
    <location>
        <begin position="157"/>
        <end position="491"/>
    </location>
</feature>
<dbReference type="Gene3D" id="3.60.21.70">
    <property type="entry name" value="PhoD-like phosphatase"/>
    <property type="match status" value="1"/>
</dbReference>
<name>A0ABU2LI89_9ACTN</name>
<dbReference type="Proteomes" id="UP001183420">
    <property type="component" value="Unassembled WGS sequence"/>
</dbReference>
<dbReference type="PANTHER" id="PTHR43606">
    <property type="entry name" value="PHOSPHATASE, PUTATIVE (AFU_ORTHOLOGUE AFUA_6G08710)-RELATED"/>
    <property type="match status" value="1"/>
</dbReference>
<dbReference type="PROSITE" id="PS51318">
    <property type="entry name" value="TAT"/>
    <property type="match status" value="1"/>
</dbReference>
<dbReference type="InterPro" id="IPR029052">
    <property type="entry name" value="Metallo-depent_PP-like"/>
</dbReference>
<proteinExistence type="predicted"/>
<dbReference type="CDD" id="cd07389">
    <property type="entry name" value="MPP_PhoD"/>
    <property type="match status" value="1"/>
</dbReference>
<protein>
    <submittedName>
        <fullName evidence="3">Alkaline phosphatase D family protein</fullName>
    </submittedName>
</protein>
<dbReference type="InterPro" id="IPR018946">
    <property type="entry name" value="PhoD-like_MPP"/>
</dbReference>
<accession>A0ABU2LI89</accession>
<dbReference type="Gene3D" id="2.60.40.380">
    <property type="entry name" value="Purple acid phosphatase-like, N-terminal"/>
    <property type="match status" value="1"/>
</dbReference>
<keyword evidence="4" id="KW-1185">Reference proteome</keyword>
<evidence type="ECO:0000313" key="3">
    <source>
        <dbReference type="EMBL" id="MDT0317304.1"/>
    </source>
</evidence>
<organism evidence="3 4">
    <name type="scientific">Streptomyces millisiae</name>
    <dbReference type="NCBI Taxonomy" id="3075542"/>
    <lineage>
        <taxon>Bacteria</taxon>
        <taxon>Bacillati</taxon>
        <taxon>Actinomycetota</taxon>
        <taxon>Actinomycetes</taxon>
        <taxon>Kitasatosporales</taxon>
        <taxon>Streptomycetaceae</taxon>
        <taxon>Streptomyces</taxon>
    </lineage>
</organism>
<reference evidence="4" key="1">
    <citation type="submission" date="2023-07" db="EMBL/GenBank/DDBJ databases">
        <title>30 novel species of actinomycetes from the DSMZ collection.</title>
        <authorList>
            <person name="Nouioui I."/>
        </authorList>
    </citation>
    <scope>NUCLEOTIDE SEQUENCE [LARGE SCALE GENOMIC DNA]</scope>
    <source>
        <strain evidence="4">DSM 44918</strain>
    </source>
</reference>
<dbReference type="InterPro" id="IPR038607">
    <property type="entry name" value="PhoD-like_sf"/>
</dbReference>
<dbReference type="EMBL" id="JAVREM010000002">
    <property type="protein sequence ID" value="MDT0317304.1"/>
    <property type="molecule type" value="Genomic_DNA"/>
</dbReference>
<dbReference type="InterPro" id="IPR052900">
    <property type="entry name" value="Phospholipid_Metab_Enz"/>
</dbReference>
<gene>
    <name evidence="3" type="ORF">RNC47_02995</name>
</gene>
<dbReference type="InterPro" id="IPR006311">
    <property type="entry name" value="TAT_signal"/>
</dbReference>
<dbReference type="SUPFAM" id="SSF56300">
    <property type="entry name" value="Metallo-dependent phosphatases"/>
    <property type="match status" value="1"/>
</dbReference>
<dbReference type="PANTHER" id="PTHR43606:SF2">
    <property type="entry name" value="ALKALINE PHOSPHATASE FAMILY PROTEIN (AFU_ORTHOLOGUE AFUA_5G03860)"/>
    <property type="match status" value="1"/>
</dbReference>
<feature type="domain" description="Phospholipase D N-terminal" evidence="2">
    <location>
        <begin position="46"/>
        <end position="144"/>
    </location>
</feature>
<evidence type="ECO:0000259" key="1">
    <source>
        <dbReference type="Pfam" id="PF09423"/>
    </source>
</evidence>
<evidence type="ECO:0000259" key="2">
    <source>
        <dbReference type="Pfam" id="PF16655"/>
    </source>
</evidence>
<comment type="caution">
    <text evidence="3">The sequence shown here is derived from an EMBL/GenBank/DDBJ whole genome shotgun (WGS) entry which is preliminary data.</text>
</comment>
<evidence type="ECO:0000313" key="4">
    <source>
        <dbReference type="Proteomes" id="UP001183420"/>
    </source>
</evidence>
<dbReference type="Pfam" id="PF09423">
    <property type="entry name" value="PhoD"/>
    <property type="match status" value="1"/>
</dbReference>